<dbReference type="PROSITE" id="PS00552">
    <property type="entry name" value="HTH_MERR_1"/>
    <property type="match status" value="1"/>
</dbReference>
<dbReference type="Pfam" id="PF13411">
    <property type="entry name" value="MerR_1"/>
    <property type="match status" value="1"/>
</dbReference>
<reference evidence="6" key="1">
    <citation type="submission" date="2021-03" db="EMBL/GenBank/DDBJ databases">
        <title>Antimicrobial resistance genes in bacteria isolated from Japanese honey, and their potential for conferring macrolide and lincosamide resistance in the American foulbrood pathogen Paenibacillus larvae.</title>
        <authorList>
            <person name="Okamoto M."/>
            <person name="Kumagai M."/>
            <person name="Kanamori H."/>
            <person name="Takamatsu D."/>
        </authorList>
    </citation>
    <scope>NUCLEOTIDE SEQUENCE</scope>
    <source>
        <strain evidence="6">J2TS6</strain>
    </source>
</reference>
<dbReference type="PANTHER" id="PTHR30204:SF94">
    <property type="entry name" value="HEAVY METAL-DEPENDENT TRANSCRIPTIONAL REGULATOR HI_0293-RELATED"/>
    <property type="match status" value="1"/>
</dbReference>
<dbReference type="Proteomes" id="UP000679779">
    <property type="component" value="Unassembled WGS sequence"/>
</dbReference>
<feature type="domain" description="HTH merR-type" evidence="5">
    <location>
        <begin position="1"/>
        <end position="68"/>
    </location>
</feature>
<evidence type="ECO:0000313" key="7">
    <source>
        <dbReference type="Proteomes" id="UP000679779"/>
    </source>
</evidence>
<dbReference type="EMBL" id="BORQ01000004">
    <property type="protein sequence ID" value="GIO32671.1"/>
    <property type="molecule type" value="Genomic_DNA"/>
</dbReference>
<dbReference type="PRINTS" id="PR00040">
    <property type="entry name" value="HTHMERR"/>
</dbReference>
<keyword evidence="7" id="KW-1185">Reference proteome</keyword>
<name>A0A919XI78_9BACL</name>
<organism evidence="6 7">
    <name type="scientific">Paenibacillus albilobatus</name>
    <dbReference type="NCBI Taxonomy" id="2716884"/>
    <lineage>
        <taxon>Bacteria</taxon>
        <taxon>Bacillati</taxon>
        <taxon>Bacillota</taxon>
        <taxon>Bacilli</taxon>
        <taxon>Bacillales</taxon>
        <taxon>Paenibacillaceae</taxon>
        <taxon>Paenibacillus</taxon>
    </lineage>
</organism>
<dbReference type="GO" id="GO:0003677">
    <property type="term" value="F:DNA binding"/>
    <property type="evidence" value="ECO:0007669"/>
    <property type="project" value="UniProtKB-KW"/>
</dbReference>
<keyword evidence="3" id="KW-0804">Transcription</keyword>
<dbReference type="InterPro" id="IPR000551">
    <property type="entry name" value="MerR-type_HTH_dom"/>
</dbReference>
<evidence type="ECO:0000256" key="2">
    <source>
        <dbReference type="ARBA" id="ARBA00023125"/>
    </source>
</evidence>
<comment type="caution">
    <text evidence="6">The sequence shown here is derived from an EMBL/GenBank/DDBJ whole genome shotgun (WGS) entry which is preliminary data.</text>
</comment>
<keyword evidence="2" id="KW-0238">DNA-binding</keyword>
<feature type="coiled-coil region" evidence="4">
    <location>
        <begin position="83"/>
        <end position="117"/>
    </location>
</feature>
<dbReference type="GO" id="GO:0003700">
    <property type="term" value="F:DNA-binding transcription factor activity"/>
    <property type="evidence" value="ECO:0007669"/>
    <property type="project" value="InterPro"/>
</dbReference>
<evidence type="ECO:0000256" key="3">
    <source>
        <dbReference type="ARBA" id="ARBA00023163"/>
    </source>
</evidence>
<dbReference type="SUPFAM" id="SSF46955">
    <property type="entry name" value="Putative DNA-binding domain"/>
    <property type="match status" value="1"/>
</dbReference>
<protein>
    <submittedName>
        <fullName evidence="6">MerR family transcriptional regulator</fullName>
    </submittedName>
</protein>
<dbReference type="InterPro" id="IPR009061">
    <property type="entry name" value="DNA-bd_dom_put_sf"/>
</dbReference>
<evidence type="ECO:0000259" key="5">
    <source>
        <dbReference type="PROSITE" id="PS50937"/>
    </source>
</evidence>
<dbReference type="Gene3D" id="1.10.1660.10">
    <property type="match status" value="1"/>
</dbReference>
<sequence>MKISELASLSQVSIRSIRHYENKGLLKADRLENDYRDFSESAVERVKAIRLYLRLGLTTDEIGTLFKTEVADPDEYEYCEEMLATYHEKLSNVNGQIEALQQLKGLLEKQIANTVRRKKQPIQDVQGS</sequence>
<gene>
    <name evidence="6" type="ORF">J2TS6_38120</name>
</gene>
<keyword evidence="1" id="KW-0805">Transcription regulation</keyword>
<evidence type="ECO:0000256" key="4">
    <source>
        <dbReference type="SAM" id="Coils"/>
    </source>
</evidence>
<dbReference type="PANTHER" id="PTHR30204">
    <property type="entry name" value="REDOX-CYCLING DRUG-SENSING TRANSCRIPTIONAL ACTIVATOR SOXR"/>
    <property type="match status" value="1"/>
</dbReference>
<accession>A0A919XI78</accession>
<dbReference type="SMART" id="SM00422">
    <property type="entry name" value="HTH_MERR"/>
    <property type="match status" value="1"/>
</dbReference>
<dbReference type="PROSITE" id="PS50937">
    <property type="entry name" value="HTH_MERR_2"/>
    <property type="match status" value="1"/>
</dbReference>
<dbReference type="InterPro" id="IPR047057">
    <property type="entry name" value="MerR_fam"/>
</dbReference>
<evidence type="ECO:0000256" key="1">
    <source>
        <dbReference type="ARBA" id="ARBA00023015"/>
    </source>
</evidence>
<proteinExistence type="predicted"/>
<keyword evidence="4" id="KW-0175">Coiled coil</keyword>
<evidence type="ECO:0000313" key="6">
    <source>
        <dbReference type="EMBL" id="GIO32671.1"/>
    </source>
</evidence>
<dbReference type="RefSeq" id="WP_160039621.1">
    <property type="nucleotide sequence ID" value="NZ_BORQ01000004.1"/>
</dbReference>
<dbReference type="AlphaFoldDB" id="A0A919XI78"/>